<dbReference type="Gene3D" id="1.10.3130.10">
    <property type="entry name" value="serine acetyltransferase, domain 1"/>
    <property type="match status" value="1"/>
</dbReference>
<comment type="pathway">
    <text evidence="1">Amino-acid biosynthesis; L-cysteine biosynthesis; L-cysteine from L-serine: step 1/2.</text>
</comment>
<sequence>MLIARSEGRDVEAPVQGEHEPPLPDNSHTLFAPAPKENSAELWQMMRKEARLNADMVLIGLIRSCILDQQDLVGGLARLLSSKFAGEMVPAQVLEALMRDFFLTWPDAVETAAADLRSIRERDPAAGDHITPFLFFKGFQAVQAHRVAHWLWQENRKFLARYIQGRASELFAVDIHPAAKLGKRIMFDHGTGIVVGESAVVEDDVALLQNVTLGGTGKEGGDRHPKVRRGALIGTGAKVLGNIEVGEGARIGAGAIVLKSVEPYTTVVGNPARPVGKRHTGLPSLTMDQSLPAVDYVI</sequence>
<keyword evidence="6 12" id="KW-0808">Transferase</keyword>
<feature type="region of interest" description="Disordered" evidence="10">
    <location>
        <begin position="1"/>
        <end position="30"/>
    </location>
</feature>
<evidence type="ECO:0000256" key="8">
    <source>
        <dbReference type="ARBA" id="ARBA00023315"/>
    </source>
</evidence>
<dbReference type="InterPro" id="IPR018357">
    <property type="entry name" value="Hexapep_transf_CS"/>
</dbReference>
<protein>
    <recommendedName>
        <fullName evidence="4">Serine acetyltransferase</fullName>
        <ecNumber evidence="3">2.3.1.30</ecNumber>
    </recommendedName>
</protein>
<evidence type="ECO:0000256" key="6">
    <source>
        <dbReference type="ARBA" id="ARBA00022679"/>
    </source>
</evidence>
<dbReference type="InterPro" id="IPR011004">
    <property type="entry name" value="Trimer_LpxA-like_sf"/>
</dbReference>
<dbReference type="PANTHER" id="PTHR42811">
    <property type="entry name" value="SERINE ACETYLTRANSFERASE"/>
    <property type="match status" value="1"/>
</dbReference>
<evidence type="ECO:0000256" key="10">
    <source>
        <dbReference type="SAM" id="MobiDB-lite"/>
    </source>
</evidence>
<dbReference type="InterPro" id="IPR010493">
    <property type="entry name" value="Ser_AcTrfase_N"/>
</dbReference>
<dbReference type="InterPro" id="IPR001451">
    <property type="entry name" value="Hexapep"/>
</dbReference>
<dbReference type="SMART" id="SM00971">
    <property type="entry name" value="SATase_N"/>
    <property type="match status" value="1"/>
</dbReference>
<dbReference type="NCBIfam" id="TIGR01172">
    <property type="entry name" value="cysE"/>
    <property type="match status" value="1"/>
</dbReference>
<keyword evidence="13" id="KW-1185">Reference proteome</keyword>
<dbReference type="Pfam" id="PF06426">
    <property type="entry name" value="SATase_N"/>
    <property type="match status" value="1"/>
</dbReference>
<organism evidence="12 13">
    <name type="scientific">Acetobacter sicerae</name>
    <dbReference type="NCBI Taxonomy" id="85325"/>
    <lineage>
        <taxon>Bacteria</taxon>
        <taxon>Pseudomonadati</taxon>
        <taxon>Pseudomonadota</taxon>
        <taxon>Alphaproteobacteria</taxon>
        <taxon>Acetobacterales</taxon>
        <taxon>Acetobacteraceae</taxon>
        <taxon>Acetobacter</taxon>
    </lineage>
</organism>
<reference evidence="12 13" key="1">
    <citation type="submission" date="2021-12" db="EMBL/GenBank/DDBJ databases">
        <title>Genome sequence of Acetobacter sicerae DmPark20a_162.</title>
        <authorList>
            <person name="Chaston J.M."/>
        </authorList>
    </citation>
    <scope>NUCLEOTIDE SEQUENCE [LARGE SCALE GENOMIC DNA]</scope>
    <source>
        <strain evidence="12 13">DmPark20a_162</strain>
    </source>
</reference>
<keyword evidence="5" id="KW-0028">Amino-acid biosynthesis</keyword>
<evidence type="ECO:0000256" key="5">
    <source>
        <dbReference type="ARBA" id="ARBA00022605"/>
    </source>
</evidence>
<comment type="caution">
    <text evidence="12">The sequence shown here is derived from an EMBL/GenBank/DDBJ whole genome shotgun (WGS) entry which is preliminary data.</text>
</comment>
<name>A0ABS8VYX3_9PROT</name>
<dbReference type="SUPFAM" id="SSF51161">
    <property type="entry name" value="Trimeric LpxA-like enzymes"/>
    <property type="match status" value="1"/>
</dbReference>
<proteinExistence type="inferred from homology"/>
<dbReference type="EMBL" id="JAJSOJ010000042">
    <property type="protein sequence ID" value="MCE0744643.1"/>
    <property type="molecule type" value="Genomic_DNA"/>
</dbReference>
<evidence type="ECO:0000256" key="1">
    <source>
        <dbReference type="ARBA" id="ARBA00004876"/>
    </source>
</evidence>
<dbReference type="Proteomes" id="UP001521074">
    <property type="component" value="Unassembled WGS sequence"/>
</dbReference>
<dbReference type="InterPro" id="IPR045304">
    <property type="entry name" value="LbH_SAT"/>
</dbReference>
<dbReference type="PROSITE" id="PS00101">
    <property type="entry name" value="HEXAPEP_TRANSFERASES"/>
    <property type="match status" value="1"/>
</dbReference>
<evidence type="ECO:0000259" key="11">
    <source>
        <dbReference type="SMART" id="SM00971"/>
    </source>
</evidence>
<dbReference type="Pfam" id="PF00132">
    <property type="entry name" value="Hexapep"/>
    <property type="match status" value="1"/>
</dbReference>
<dbReference type="Gene3D" id="2.160.10.10">
    <property type="entry name" value="Hexapeptide repeat proteins"/>
    <property type="match status" value="1"/>
</dbReference>
<comment type="catalytic activity">
    <reaction evidence="9">
        <text>L-serine + acetyl-CoA = O-acetyl-L-serine + CoA</text>
        <dbReference type="Rhea" id="RHEA:24560"/>
        <dbReference type="ChEBI" id="CHEBI:33384"/>
        <dbReference type="ChEBI" id="CHEBI:57287"/>
        <dbReference type="ChEBI" id="CHEBI:57288"/>
        <dbReference type="ChEBI" id="CHEBI:58340"/>
        <dbReference type="EC" id="2.3.1.30"/>
    </reaction>
</comment>
<dbReference type="NCBIfam" id="NF041874">
    <property type="entry name" value="EPS_EpsC"/>
    <property type="match status" value="1"/>
</dbReference>
<dbReference type="RefSeq" id="WP_232878440.1">
    <property type="nucleotide sequence ID" value="NZ_JAJSOJ010000042.1"/>
</dbReference>
<evidence type="ECO:0000256" key="7">
    <source>
        <dbReference type="ARBA" id="ARBA00022737"/>
    </source>
</evidence>
<dbReference type="GO" id="GO:0009001">
    <property type="term" value="F:serine O-acetyltransferase activity"/>
    <property type="evidence" value="ECO:0007669"/>
    <property type="project" value="UniProtKB-EC"/>
</dbReference>
<dbReference type="InterPro" id="IPR005881">
    <property type="entry name" value="Ser_O-AcTrfase"/>
</dbReference>
<keyword evidence="7" id="KW-0677">Repeat</keyword>
<evidence type="ECO:0000256" key="2">
    <source>
        <dbReference type="ARBA" id="ARBA00007274"/>
    </source>
</evidence>
<feature type="compositionally biased region" description="Basic and acidic residues" evidence="10">
    <location>
        <begin position="1"/>
        <end position="22"/>
    </location>
</feature>
<evidence type="ECO:0000256" key="9">
    <source>
        <dbReference type="ARBA" id="ARBA00049486"/>
    </source>
</evidence>
<feature type="domain" description="Serine acetyltransferase N-terminal" evidence="11">
    <location>
        <begin position="42"/>
        <end position="144"/>
    </location>
</feature>
<dbReference type="InterPro" id="IPR042122">
    <property type="entry name" value="Ser_AcTrfase_N_sf"/>
</dbReference>
<comment type="similarity">
    <text evidence="2">Belongs to the transferase hexapeptide repeat family.</text>
</comment>
<gene>
    <name evidence="12" type="primary">cysE</name>
    <name evidence="12" type="ORF">LWC05_12190</name>
</gene>
<evidence type="ECO:0000256" key="3">
    <source>
        <dbReference type="ARBA" id="ARBA00013266"/>
    </source>
</evidence>
<accession>A0ABS8VYX3</accession>
<dbReference type="EC" id="2.3.1.30" evidence="3"/>
<keyword evidence="8 12" id="KW-0012">Acyltransferase</keyword>
<dbReference type="InterPro" id="IPR053376">
    <property type="entry name" value="Serine_acetyltransferase"/>
</dbReference>
<dbReference type="CDD" id="cd03354">
    <property type="entry name" value="LbH_SAT"/>
    <property type="match status" value="1"/>
</dbReference>
<evidence type="ECO:0000313" key="13">
    <source>
        <dbReference type="Proteomes" id="UP001521074"/>
    </source>
</evidence>
<evidence type="ECO:0000256" key="4">
    <source>
        <dbReference type="ARBA" id="ARBA00018522"/>
    </source>
</evidence>
<evidence type="ECO:0000313" key="12">
    <source>
        <dbReference type="EMBL" id="MCE0744643.1"/>
    </source>
</evidence>